<keyword evidence="3" id="KW-0808">Transferase</keyword>
<dbReference type="Proteomes" id="UP000238479">
    <property type="component" value="Chromosome 1"/>
</dbReference>
<organism evidence="3 4">
    <name type="scientific">Rosa chinensis</name>
    <name type="common">China rose</name>
    <dbReference type="NCBI Taxonomy" id="74649"/>
    <lineage>
        <taxon>Eukaryota</taxon>
        <taxon>Viridiplantae</taxon>
        <taxon>Streptophyta</taxon>
        <taxon>Embryophyta</taxon>
        <taxon>Tracheophyta</taxon>
        <taxon>Spermatophyta</taxon>
        <taxon>Magnoliopsida</taxon>
        <taxon>eudicotyledons</taxon>
        <taxon>Gunneridae</taxon>
        <taxon>Pentapetalae</taxon>
        <taxon>rosids</taxon>
        <taxon>fabids</taxon>
        <taxon>Rosales</taxon>
        <taxon>Rosaceae</taxon>
        <taxon>Rosoideae</taxon>
        <taxon>Rosoideae incertae sedis</taxon>
        <taxon>Rosa</taxon>
    </lineage>
</organism>
<dbReference type="PANTHER" id="PTHR12271:SF123">
    <property type="entry name" value="PROTEIN HESO1"/>
    <property type="match status" value="1"/>
</dbReference>
<comment type="caution">
    <text evidence="3">The sequence shown here is derived from an EMBL/GenBank/DDBJ whole genome shotgun (WGS) entry which is preliminary data.</text>
</comment>
<evidence type="ECO:0000313" key="4">
    <source>
        <dbReference type="Proteomes" id="UP000238479"/>
    </source>
</evidence>
<sequence>MENTLREIIRVLEPLPTDRETRCQILRELQGAVESVESLRGATVEPFGSFVSELFTRWGDLDVSIEFSKGAYISSYGRKHTQDVLKDLMKAMRMRGGWNRYQFIPNARVPILMVKSNLGNISCDISVNNLKAQMKSKLFLWMNDIDPRFRDMVLLVKEWAKAHNINNSKSGTFNSYSLSLLVIFHFQTCTPAILPPLQDIYTDTLTDDLKGLRDDAERRIEKSCVENMRRFKLNKLRARNKSSLSELFISFLGKFSDLGSKAAELGICTYSGKWERIESNMGWLPKTYCILVEDPFDRPENSARGVGQKALKRISEVFEMSRDRLIAVSYNASLAIESSLLATLVRPHMLRLISNPGYNIKHHQTTHPQYFRAESSHSRTPRHHYNGPPKPNGPFGRELVPQRDYNGPPKPSGSYGRELADSSPQGHGHQQLRKMVHSSSQVQPQIQKLVHSPSQYNRIYESLCPQPHEYNHHFRK</sequence>
<dbReference type="GO" id="GO:0031123">
    <property type="term" value="P:RNA 3'-end processing"/>
    <property type="evidence" value="ECO:0007669"/>
    <property type="project" value="TreeGrafter"/>
</dbReference>
<dbReference type="SUPFAM" id="SSF81301">
    <property type="entry name" value="Nucleotidyltransferase"/>
    <property type="match status" value="1"/>
</dbReference>
<feature type="domain" description="Poly(A) RNA polymerase mitochondrial-like central palm" evidence="2">
    <location>
        <begin position="3"/>
        <end position="139"/>
    </location>
</feature>
<gene>
    <name evidence="3" type="ORF">RchiOBHm_Chr1g0368321</name>
</gene>
<dbReference type="SUPFAM" id="SSF81631">
    <property type="entry name" value="PAP/OAS1 substrate-binding domain"/>
    <property type="match status" value="1"/>
</dbReference>
<evidence type="ECO:0000313" key="3">
    <source>
        <dbReference type="EMBL" id="PRQ59268.1"/>
    </source>
</evidence>
<dbReference type="InterPro" id="IPR054708">
    <property type="entry name" value="MTPAP-like_central"/>
</dbReference>
<dbReference type="AlphaFoldDB" id="A0A2P6SKP8"/>
<feature type="compositionally biased region" description="Polar residues" evidence="1">
    <location>
        <begin position="437"/>
        <end position="446"/>
    </location>
</feature>
<feature type="region of interest" description="Disordered" evidence="1">
    <location>
        <begin position="370"/>
        <end position="446"/>
    </location>
</feature>
<dbReference type="PANTHER" id="PTHR12271">
    <property type="entry name" value="POLY A POLYMERASE CID PAP -RELATED"/>
    <property type="match status" value="1"/>
</dbReference>
<dbReference type="OMA" id="DWDTRIT"/>
<protein>
    <submittedName>
        <fullName evidence="3">Putative polynucleotide adenylyltransferase</fullName>
        <ecNumber evidence="3">2.7.7.19</ecNumber>
    </submittedName>
</protein>
<keyword evidence="3" id="KW-0548">Nucleotidyltransferase</keyword>
<dbReference type="EC" id="2.7.7.19" evidence="3"/>
<keyword evidence="4" id="KW-1185">Reference proteome</keyword>
<dbReference type="Gene3D" id="3.30.460.10">
    <property type="entry name" value="Beta Polymerase, domain 2"/>
    <property type="match status" value="1"/>
</dbReference>
<evidence type="ECO:0000259" key="2">
    <source>
        <dbReference type="Pfam" id="PF22600"/>
    </source>
</evidence>
<dbReference type="Gene3D" id="1.10.1410.10">
    <property type="match status" value="1"/>
</dbReference>
<dbReference type="EMBL" id="PDCK01000039">
    <property type="protein sequence ID" value="PRQ59268.1"/>
    <property type="molecule type" value="Genomic_DNA"/>
</dbReference>
<dbReference type="Pfam" id="PF22600">
    <property type="entry name" value="MTPAP-like_central"/>
    <property type="match status" value="1"/>
</dbReference>
<name>A0A2P6SKP8_ROSCH</name>
<reference evidence="3 4" key="1">
    <citation type="journal article" date="2018" name="Nat. Genet.">
        <title>The Rosa genome provides new insights in the design of modern roses.</title>
        <authorList>
            <person name="Bendahmane M."/>
        </authorList>
    </citation>
    <scope>NUCLEOTIDE SEQUENCE [LARGE SCALE GENOMIC DNA]</scope>
    <source>
        <strain evidence="4">cv. Old Blush</strain>
    </source>
</reference>
<evidence type="ECO:0000256" key="1">
    <source>
        <dbReference type="SAM" id="MobiDB-lite"/>
    </source>
</evidence>
<proteinExistence type="predicted"/>
<dbReference type="Gramene" id="PRQ59268">
    <property type="protein sequence ID" value="PRQ59268"/>
    <property type="gene ID" value="RchiOBHm_Chr1g0368321"/>
</dbReference>
<dbReference type="InterPro" id="IPR043519">
    <property type="entry name" value="NT_sf"/>
</dbReference>
<dbReference type="STRING" id="74649.A0A2P6SKP8"/>
<dbReference type="CDD" id="cd05402">
    <property type="entry name" value="NT_PAP_TUTase"/>
    <property type="match status" value="1"/>
</dbReference>
<dbReference type="GO" id="GO:0050265">
    <property type="term" value="F:RNA uridylyltransferase activity"/>
    <property type="evidence" value="ECO:0007669"/>
    <property type="project" value="TreeGrafter"/>
</dbReference>
<dbReference type="GO" id="GO:1990817">
    <property type="term" value="F:poly(A) RNA polymerase activity"/>
    <property type="evidence" value="ECO:0007669"/>
    <property type="project" value="UniProtKB-EC"/>
</dbReference>
<accession>A0A2P6SKP8</accession>